<evidence type="ECO:0000313" key="3">
    <source>
        <dbReference type="Proteomes" id="UP000565089"/>
    </source>
</evidence>
<reference evidence="2 3" key="1">
    <citation type="submission" date="2020-08" db="EMBL/GenBank/DDBJ databases">
        <title>Sequencing the genomes of 1000 actinobacteria strains.</title>
        <authorList>
            <person name="Klenk H.-P."/>
        </authorList>
    </citation>
    <scope>NUCLEOTIDE SEQUENCE [LARGE SCALE GENOMIC DNA]</scope>
    <source>
        <strain evidence="2 3">DSM 40483</strain>
    </source>
</reference>
<dbReference type="EMBL" id="JACHMS010000001">
    <property type="protein sequence ID" value="MBB4717724.1"/>
    <property type="molecule type" value="Genomic_DNA"/>
</dbReference>
<evidence type="ECO:0000256" key="1">
    <source>
        <dbReference type="SAM" id="MobiDB-lite"/>
    </source>
</evidence>
<accession>A0A7W7GL81</accession>
<name>A0A7W7GL81_9ACTN</name>
<organism evidence="2 3">
    <name type="scientific">Streptomyces luteogriseus</name>
    <dbReference type="NCBI Taxonomy" id="68233"/>
    <lineage>
        <taxon>Bacteria</taxon>
        <taxon>Bacillati</taxon>
        <taxon>Actinomycetota</taxon>
        <taxon>Actinomycetes</taxon>
        <taxon>Kitasatosporales</taxon>
        <taxon>Streptomycetaceae</taxon>
        <taxon>Streptomyces</taxon>
    </lineage>
</organism>
<dbReference type="AlphaFoldDB" id="A0A7W7GL81"/>
<comment type="caution">
    <text evidence="2">The sequence shown here is derived from an EMBL/GenBank/DDBJ whole genome shotgun (WGS) entry which is preliminary data.</text>
</comment>
<proteinExistence type="predicted"/>
<feature type="compositionally biased region" description="Basic and acidic residues" evidence="1">
    <location>
        <begin position="9"/>
        <end position="20"/>
    </location>
</feature>
<gene>
    <name evidence="2" type="ORF">BJ965_007606</name>
</gene>
<protein>
    <submittedName>
        <fullName evidence="2">Uncharacterized protein</fullName>
    </submittedName>
</protein>
<keyword evidence="3" id="KW-1185">Reference proteome</keyword>
<dbReference type="Proteomes" id="UP000565089">
    <property type="component" value="Unassembled WGS sequence"/>
</dbReference>
<feature type="region of interest" description="Disordered" evidence="1">
    <location>
        <begin position="1"/>
        <end position="20"/>
    </location>
</feature>
<evidence type="ECO:0000313" key="2">
    <source>
        <dbReference type="EMBL" id="MBB4717724.1"/>
    </source>
</evidence>
<sequence>MGRHLRARGITDRLAGERTDGPRRFTLSLARIGP</sequence>